<dbReference type="GO" id="GO:0043303">
    <property type="term" value="P:mast cell degranulation"/>
    <property type="evidence" value="ECO:0007669"/>
    <property type="project" value="Ensembl"/>
</dbReference>
<dbReference type="SUPFAM" id="SSF55550">
    <property type="entry name" value="SH2 domain"/>
    <property type="match status" value="1"/>
</dbReference>
<proteinExistence type="predicted"/>
<feature type="compositionally biased region" description="Polar residues" evidence="3">
    <location>
        <begin position="279"/>
        <end position="295"/>
    </location>
</feature>
<dbReference type="GO" id="GO:0032991">
    <property type="term" value="C:protein-containing complex"/>
    <property type="evidence" value="ECO:0007669"/>
    <property type="project" value="Ensembl"/>
</dbReference>
<dbReference type="InParanoid" id="A0A3Q2GV79"/>
<dbReference type="VGNC" id="VGNC:16625">
    <property type="gene designation" value="CLNK"/>
</dbReference>
<dbReference type="Gene3D" id="3.30.505.10">
    <property type="entry name" value="SH2 domain"/>
    <property type="match status" value="1"/>
</dbReference>
<sequence length="443" mass="51341">MAELKIPLICREPRTMNRQGNRRTTNERSSDLKFQNVPLPKNRSRPRVNSPTGQYRTIHKPLLHCEKNFAAVLDGTKGHDDDDYEDPECHVVEAWQSMKILPARPIKESEYADTRYFKGVMDTALSSDAKTSIPTEEQTWNMRMRPEEVDRPISKDIRSQHVKGNKPTKGNKTPLPPPRPPITLPKKYQPLPPEPESSRSAFPQRHTFPEAKRQPRQISLKNLSEVLGTEKVPHHQVKSESFHLSQNQSTQEIPLAIASSSFMVNNYSMQNRDHKESMQSHSPQRCQSPGSSSSQENLLYYKNTSWRKTFPARSDEKDVQHNEWYIGEYSRQAVEEVLMKENQDGTFLVRDCSTKSRAEPYVLAVFYGNKVYNVKIRFLERNRQFALGTGLRGEEKFDSVEDIIEHYKHFPIILIDGKDKTGVHREQCYLTRPLPLNRLFSPW</sequence>
<dbReference type="STRING" id="9796.ENSECAP00000024317"/>
<feature type="region of interest" description="Disordered" evidence="3">
    <location>
        <begin position="145"/>
        <end position="214"/>
    </location>
</feature>
<evidence type="ECO:0000256" key="2">
    <source>
        <dbReference type="PROSITE-ProRule" id="PRU00191"/>
    </source>
</evidence>
<reference evidence="5" key="2">
    <citation type="submission" date="2025-08" db="UniProtKB">
        <authorList>
            <consortium name="Ensembl"/>
        </authorList>
    </citation>
    <scope>IDENTIFICATION</scope>
    <source>
        <strain evidence="5">Thoroughbred</strain>
    </source>
</reference>
<dbReference type="SMART" id="SM00252">
    <property type="entry name" value="SH2"/>
    <property type="match status" value="1"/>
</dbReference>
<protein>
    <submittedName>
        <fullName evidence="5">Cytokine dependent hematopoietic cell linker</fullName>
    </submittedName>
</protein>
<organism evidence="5 6">
    <name type="scientific">Equus caballus</name>
    <name type="common">Horse</name>
    <dbReference type="NCBI Taxonomy" id="9796"/>
    <lineage>
        <taxon>Eukaryota</taxon>
        <taxon>Metazoa</taxon>
        <taxon>Chordata</taxon>
        <taxon>Craniata</taxon>
        <taxon>Vertebrata</taxon>
        <taxon>Euteleostomi</taxon>
        <taxon>Mammalia</taxon>
        <taxon>Eutheria</taxon>
        <taxon>Laurasiatheria</taxon>
        <taxon>Perissodactyla</taxon>
        <taxon>Equidae</taxon>
        <taxon>Equus</taxon>
    </lineage>
</organism>
<name>A0A3Q2GV79_HORSE</name>
<dbReference type="GO" id="GO:0002729">
    <property type="term" value="P:positive regulation of natural killer cell cytokine production"/>
    <property type="evidence" value="ECO:0007669"/>
    <property type="project" value="Ensembl"/>
</dbReference>
<evidence type="ECO:0000313" key="6">
    <source>
        <dbReference type="Proteomes" id="UP000002281"/>
    </source>
</evidence>
<dbReference type="PaxDb" id="9796-ENSECAP00000024317"/>
<feature type="domain" description="SH2" evidence="4">
    <location>
        <begin position="324"/>
        <end position="434"/>
    </location>
</feature>
<reference evidence="5 6" key="1">
    <citation type="journal article" date="2009" name="Science">
        <title>Genome sequence, comparative analysis, and population genetics of the domestic horse.</title>
        <authorList>
            <consortium name="Broad Institute Genome Sequencing Platform"/>
            <consortium name="Broad Institute Whole Genome Assembly Team"/>
            <person name="Wade C.M."/>
            <person name="Giulotto E."/>
            <person name="Sigurdsson S."/>
            <person name="Zoli M."/>
            <person name="Gnerre S."/>
            <person name="Imsland F."/>
            <person name="Lear T.L."/>
            <person name="Adelson D.L."/>
            <person name="Bailey E."/>
            <person name="Bellone R.R."/>
            <person name="Bloecker H."/>
            <person name="Distl O."/>
            <person name="Edgar R.C."/>
            <person name="Garber M."/>
            <person name="Leeb T."/>
            <person name="Mauceli E."/>
            <person name="MacLeod J.N."/>
            <person name="Penedo M.C.T."/>
            <person name="Raison J.M."/>
            <person name="Sharpe T."/>
            <person name="Vogel J."/>
            <person name="Andersson L."/>
            <person name="Antczak D.F."/>
            <person name="Biagi T."/>
            <person name="Binns M.M."/>
            <person name="Chowdhary B.P."/>
            <person name="Coleman S.J."/>
            <person name="Della Valle G."/>
            <person name="Fryc S."/>
            <person name="Guerin G."/>
            <person name="Hasegawa T."/>
            <person name="Hill E.W."/>
            <person name="Jurka J."/>
            <person name="Kiialainen A."/>
            <person name="Lindgren G."/>
            <person name="Liu J."/>
            <person name="Magnani E."/>
            <person name="Mickelson J.R."/>
            <person name="Murray J."/>
            <person name="Nergadze S.G."/>
            <person name="Onofrio R."/>
            <person name="Pedroni S."/>
            <person name="Piras M.F."/>
            <person name="Raudsepp T."/>
            <person name="Rocchi M."/>
            <person name="Roeed K.H."/>
            <person name="Ryder O.A."/>
            <person name="Searle S."/>
            <person name="Skow L."/>
            <person name="Swinburne J.E."/>
            <person name="Syvaenen A.C."/>
            <person name="Tozaki T."/>
            <person name="Valberg S.J."/>
            <person name="Vaudin M."/>
            <person name="White J.R."/>
            <person name="Zody M.C."/>
            <person name="Lander E.S."/>
            <person name="Lindblad-Toh K."/>
        </authorList>
    </citation>
    <scope>NUCLEOTIDE SEQUENCE [LARGE SCALE GENOMIC DNA]</scope>
    <source>
        <strain evidence="5 6">Thoroughbred</strain>
    </source>
</reference>
<dbReference type="PANTHER" id="PTHR14098">
    <property type="entry name" value="SH2 DOMAIN CONTAINING PROTEIN"/>
    <property type="match status" value="1"/>
</dbReference>
<reference evidence="5" key="3">
    <citation type="submission" date="2025-09" db="UniProtKB">
        <authorList>
            <consortium name="Ensembl"/>
        </authorList>
    </citation>
    <scope>IDENTIFICATION</scope>
    <source>
        <strain evidence="5">Thoroughbred</strain>
    </source>
</reference>
<dbReference type="GO" id="GO:0042629">
    <property type="term" value="C:mast cell granule"/>
    <property type="evidence" value="ECO:0007669"/>
    <property type="project" value="Ensembl"/>
</dbReference>
<keyword evidence="1 2" id="KW-0727">SH2 domain</keyword>
<dbReference type="InterPro" id="IPR036860">
    <property type="entry name" value="SH2_dom_sf"/>
</dbReference>
<dbReference type="GO" id="GO:0007169">
    <property type="term" value="P:cell surface receptor protein tyrosine kinase signaling pathway"/>
    <property type="evidence" value="ECO:0007669"/>
    <property type="project" value="Ensembl"/>
</dbReference>
<dbReference type="FunFam" id="3.30.505.10:FF:000016">
    <property type="entry name" value="B-cell linker protein isoform 2"/>
    <property type="match status" value="1"/>
</dbReference>
<evidence type="ECO:0000259" key="4">
    <source>
        <dbReference type="PROSITE" id="PS50001"/>
    </source>
</evidence>
<feature type="compositionally biased region" description="Pro residues" evidence="3">
    <location>
        <begin position="174"/>
        <end position="183"/>
    </location>
</feature>
<dbReference type="InterPro" id="IPR000980">
    <property type="entry name" value="SH2"/>
</dbReference>
<dbReference type="GO" id="GO:0044877">
    <property type="term" value="F:protein-containing complex binding"/>
    <property type="evidence" value="ECO:0007669"/>
    <property type="project" value="Ensembl"/>
</dbReference>
<dbReference type="AlphaFoldDB" id="A0A3Q2GV79"/>
<evidence type="ECO:0000313" key="5">
    <source>
        <dbReference type="Ensembl" id="ENSECAP00000024317.2"/>
    </source>
</evidence>
<dbReference type="PANTHER" id="PTHR14098:SF2">
    <property type="entry name" value="CYTOKINE-DEPENDENT HEMATOPOIETIC CELL LINKER"/>
    <property type="match status" value="1"/>
</dbReference>
<evidence type="ECO:0000313" key="7">
    <source>
        <dbReference type="VGNC" id="VGNC:16625"/>
    </source>
</evidence>
<dbReference type="PRINTS" id="PR00401">
    <property type="entry name" value="SH2DOMAIN"/>
</dbReference>
<dbReference type="InterPro" id="IPR051751">
    <property type="entry name" value="Immunoreceptor_sig_adapters"/>
</dbReference>
<dbReference type="Bgee" id="ENSECAG00000014775">
    <property type="expression patterns" value="Expressed in blood and 10 other cell types or tissues"/>
</dbReference>
<keyword evidence="6" id="KW-1185">Reference proteome</keyword>
<feature type="compositionally biased region" description="Basic and acidic residues" evidence="3">
    <location>
        <begin position="145"/>
        <end position="159"/>
    </location>
</feature>
<feature type="region of interest" description="Disordered" evidence="3">
    <location>
        <begin position="272"/>
        <end position="295"/>
    </location>
</feature>
<gene>
    <name evidence="5 7" type="primary">CLNK</name>
</gene>
<dbReference type="GeneTree" id="ENSGT00940000161846"/>
<accession>A0A3Q2GV79</accession>
<evidence type="ECO:0000256" key="3">
    <source>
        <dbReference type="SAM" id="MobiDB-lite"/>
    </source>
</evidence>
<dbReference type="Proteomes" id="UP000002281">
    <property type="component" value="Chromosome 3"/>
</dbReference>
<dbReference type="GO" id="GO:0032815">
    <property type="term" value="P:negative regulation of natural killer cell activation"/>
    <property type="evidence" value="ECO:0007669"/>
    <property type="project" value="Ensembl"/>
</dbReference>
<dbReference type="Ensembl" id="ENSECAT00000034315.2">
    <property type="protein sequence ID" value="ENSECAP00000024317.2"/>
    <property type="gene ID" value="ENSECAG00000014775.4"/>
</dbReference>
<evidence type="ECO:0000256" key="1">
    <source>
        <dbReference type="ARBA" id="ARBA00022999"/>
    </source>
</evidence>
<dbReference type="PROSITE" id="PS50001">
    <property type="entry name" value="SH2"/>
    <property type="match status" value="1"/>
</dbReference>
<dbReference type="GO" id="GO:0035556">
    <property type="term" value="P:intracellular signal transduction"/>
    <property type="evidence" value="ECO:0007669"/>
    <property type="project" value="Ensembl"/>
</dbReference>
<dbReference type="Pfam" id="PF00017">
    <property type="entry name" value="SH2"/>
    <property type="match status" value="1"/>
</dbReference>
<feature type="region of interest" description="Disordered" evidence="3">
    <location>
        <begin position="13"/>
        <end position="54"/>
    </location>
</feature>